<keyword evidence="3" id="KW-1185">Reference proteome</keyword>
<dbReference type="Proteomes" id="UP000650081">
    <property type="component" value="Unassembled WGS sequence"/>
</dbReference>
<evidence type="ECO:0000313" key="3">
    <source>
        <dbReference type="Proteomes" id="UP000650081"/>
    </source>
</evidence>
<comment type="caution">
    <text evidence="2">The sequence shown here is derived from an EMBL/GenBank/DDBJ whole genome shotgun (WGS) entry which is preliminary data.</text>
</comment>
<name>A0A923T6T1_9BACT</name>
<dbReference type="RefSeq" id="WP_187464964.1">
    <property type="nucleotide sequence ID" value="NZ_JACSIT010000039.1"/>
</dbReference>
<feature type="transmembrane region" description="Helical" evidence="1">
    <location>
        <begin position="204"/>
        <end position="227"/>
    </location>
</feature>
<evidence type="ECO:0000313" key="2">
    <source>
        <dbReference type="EMBL" id="MBC6992829.1"/>
    </source>
</evidence>
<proteinExistence type="predicted"/>
<keyword evidence="1" id="KW-1133">Transmembrane helix</keyword>
<gene>
    <name evidence="2" type="ORF">H9S92_01520</name>
</gene>
<sequence length="233" mass="26102">MLFTAIGTVSHEYGHIAVANFFGYETTLHYGSMNYFPAGYLQDDDLKSLRSLTKDFAGTEYDLWPEEIKEKAKAYNNILQNRYWNAQTNNALYVTMGGPLQTIFTGALGLIILVLRKNSIHQNGLKILDWLAVFLGLFWLREIFNLAASIGGEIILPDGSWFAGDEYHISQALNLWEGTVPIALGILGMTASFYIVFKIIPQKLQLTFVLSGMLGGIMGYVLWMHIIGPKILP</sequence>
<organism evidence="2 3">
    <name type="scientific">Neolewinella lacunae</name>
    <dbReference type="NCBI Taxonomy" id="1517758"/>
    <lineage>
        <taxon>Bacteria</taxon>
        <taxon>Pseudomonadati</taxon>
        <taxon>Bacteroidota</taxon>
        <taxon>Saprospiria</taxon>
        <taxon>Saprospirales</taxon>
        <taxon>Lewinellaceae</taxon>
        <taxon>Neolewinella</taxon>
    </lineage>
</organism>
<reference evidence="2" key="1">
    <citation type="submission" date="2020-08" db="EMBL/GenBank/DDBJ databases">
        <title>Lewinella bacteria from marine environments.</title>
        <authorList>
            <person name="Zhong Y."/>
        </authorList>
    </citation>
    <scope>NUCLEOTIDE SEQUENCE</scope>
    <source>
        <strain evidence="2">KCTC 42187</strain>
    </source>
</reference>
<keyword evidence="1" id="KW-0472">Membrane</keyword>
<keyword evidence="1" id="KW-0812">Transmembrane</keyword>
<protein>
    <submittedName>
        <fullName evidence="2">Uncharacterized protein</fullName>
    </submittedName>
</protein>
<feature type="transmembrane region" description="Helical" evidence="1">
    <location>
        <begin position="91"/>
        <end position="115"/>
    </location>
</feature>
<dbReference type="AlphaFoldDB" id="A0A923T6T1"/>
<feature type="transmembrane region" description="Helical" evidence="1">
    <location>
        <begin position="175"/>
        <end position="197"/>
    </location>
</feature>
<dbReference type="EMBL" id="JACSIT010000039">
    <property type="protein sequence ID" value="MBC6992829.1"/>
    <property type="molecule type" value="Genomic_DNA"/>
</dbReference>
<feature type="transmembrane region" description="Helical" evidence="1">
    <location>
        <begin position="127"/>
        <end position="155"/>
    </location>
</feature>
<evidence type="ECO:0000256" key="1">
    <source>
        <dbReference type="SAM" id="Phobius"/>
    </source>
</evidence>
<accession>A0A923T6T1</accession>